<reference evidence="1" key="2">
    <citation type="submission" date="2025-03" db="EMBL/GenBank/DDBJ databases">
        <authorList>
            <consortium name="ELIXIR-Norway"/>
            <consortium name="Elixir Norway"/>
        </authorList>
    </citation>
    <scope>NUCLEOTIDE SEQUENCE</scope>
</reference>
<evidence type="ECO:0000313" key="1">
    <source>
        <dbReference type="EMBL" id="CAM9933381.1"/>
    </source>
</evidence>
<sequence length="126" mass="14379">MSSKALRGSWAQRSFCTPFLRVRTPVSTTSEFQRAEQLLIKGGTIRKLPEARLKGPERLKVRSPDRLRPCIQPHPFAEERRQDYYCLDPYHTPLPDYVTSAYSPLSGAGFLRPRCFFVASHSLSPP</sequence>
<protein>
    <submittedName>
        <fullName evidence="1">Uncharacterized protein</fullName>
    </submittedName>
</protein>
<reference evidence="1" key="1">
    <citation type="submission" date="2023-05" db="EMBL/GenBank/DDBJ databases">
        <authorList>
            <consortium name="ELIXIR-Norway"/>
        </authorList>
    </citation>
    <scope>NUCLEOTIDE SEQUENCE</scope>
</reference>
<gene>
    <name evidence="1" type="ORF">MRATA1EN22A_LOCUS9570</name>
</gene>
<accession>A0AC59YSH9</accession>
<dbReference type="Proteomes" id="UP001162501">
    <property type="component" value="Chromosome 2"/>
</dbReference>
<organism evidence="1 2">
    <name type="scientific">Rangifer tarandus platyrhynchus</name>
    <name type="common">Svalbard reindeer</name>
    <dbReference type="NCBI Taxonomy" id="3082113"/>
    <lineage>
        <taxon>Eukaryota</taxon>
        <taxon>Metazoa</taxon>
        <taxon>Chordata</taxon>
        <taxon>Craniata</taxon>
        <taxon>Vertebrata</taxon>
        <taxon>Euteleostomi</taxon>
        <taxon>Mammalia</taxon>
        <taxon>Eutheria</taxon>
        <taxon>Laurasiatheria</taxon>
        <taxon>Artiodactyla</taxon>
        <taxon>Ruminantia</taxon>
        <taxon>Pecora</taxon>
        <taxon>Cervidae</taxon>
        <taxon>Odocoileinae</taxon>
        <taxon>Rangifer</taxon>
    </lineage>
</organism>
<evidence type="ECO:0000313" key="2">
    <source>
        <dbReference type="Proteomes" id="UP001162501"/>
    </source>
</evidence>
<proteinExistence type="predicted"/>
<dbReference type="EMBL" id="OX596086">
    <property type="protein sequence ID" value="CAM9933381.1"/>
    <property type="molecule type" value="Genomic_DNA"/>
</dbReference>
<name>A0AC59YSH9_RANTA</name>